<dbReference type="InterPro" id="IPR027806">
    <property type="entry name" value="HARBI1_dom"/>
</dbReference>
<name>A0A8B6HJF8_MYTGA</name>
<dbReference type="AlphaFoldDB" id="A0A8B6HJF8"/>
<evidence type="ECO:0000256" key="5">
    <source>
        <dbReference type="ARBA" id="ARBA00022723"/>
    </source>
</evidence>
<dbReference type="PANTHER" id="PTHR22930">
    <property type="match status" value="1"/>
</dbReference>
<evidence type="ECO:0000256" key="1">
    <source>
        <dbReference type="ARBA" id="ARBA00001968"/>
    </source>
</evidence>
<comment type="cofactor">
    <cofactor evidence="1">
        <name>a divalent metal cation</name>
        <dbReference type="ChEBI" id="CHEBI:60240"/>
    </cofactor>
</comment>
<sequence>MSNGLEKFRHSSFFEIENQGFFPEEVLNLNNKQVPIHLIRDAAYPLLPWLMTPFKGKRTELQEKYNYKLSSARMVVENSFVRLMARFRRLLKRFDGQLPFLLDVIADCVILHNICEINKDFCIEEWFDEEVTRHVENARAIWGNFEGQIGDAKKYKKSDSRVPISVNVIV</sequence>
<protein>
    <recommendedName>
        <fullName evidence="8">DDE Tnp4 domain-containing protein</fullName>
    </recommendedName>
</protein>
<evidence type="ECO:0000256" key="6">
    <source>
        <dbReference type="ARBA" id="ARBA00022801"/>
    </source>
</evidence>
<dbReference type="GO" id="GO:0016787">
    <property type="term" value="F:hydrolase activity"/>
    <property type="evidence" value="ECO:0007669"/>
    <property type="project" value="UniProtKB-KW"/>
</dbReference>
<evidence type="ECO:0000313" key="10">
    <source>
        <dbReference type="Proteomes" id="UP000596742"/>
    </source>
</evidence>
<keyword evidence="4" id="KW-0540">Nuclease</keyword>
<dbReference type="GO" id="GO:0004518">
    <property type="term" value="F:nuclease activity"/>
    <property type="evidence" value="ECO:0007669"/>
    <property type="project" value="UniProtKB-KW"/>
</dbReference>
<evidence type="ECO:0000256" key="3">
    <source>
        <dbReference type="ARBA" id="ARBA00006958"/>
    </source>
</evidence>
<comment type="caution">
    <text evidence="9">The sequence shown here is derived from an EMBL/GenBank/DDBJ whole genome shotgun (WGS) entry which is preliminary data.</text>
</comment>
<dbReference type="InterPro" id="IPR045249">
    <property type="entry name" value="HARBI1-like"/>
</dbReference>
<dbReference type="GO" id="GO:0005634">
    <property type="term" value="C:nucleus"/>
    <property type="evidence" value="ECO:0007669"/>
    <property type="project" value="UniProtKB-SubCell"/>
</dbReference>
<evidence type="ECO:0000256" key="2">
    <source>
        <dbReference type="ARBA" id="ARBA00004123"/>
    </source>
</evidence>
<dbReference type="Proteomes" id="UP000596742">
    <property type="component" value="Unassembled WGS sequence"/>
</dbReference>
<keyword evidence="10" id="KW-1185">Reference proteome</keyword>
<comment type="similarity">
    <text evidence="3">Belongs to the HARBI1 family.</text>
</comment>
<accession>A0A8B6HJF8</accession>
<dbReference type="OrthoDB" id="6147640at2759"/>
<proteinExistence type="inferred from homology"/>
<keyword evidence="6" id="KW-0378">Hydrolase</keyword>
<evidence type="ECO:0000256" key="7">
    <source>
        <dbReference type="ARBA" id="ARBA00023242"/>
    </source>
</evidence>
<keyword evidence="7" id="KW-0539">Nucleus</keyword>
<keyword evidence="5" id="KW-0479">Metal-binding</keyword>
<reference evidence="9" key="1">
    <citation type="submission" date="2018-11" db="EMBL/GenBank/DDBJ databases">
        <authorList>
            <person name="Alioto T."/>
            <person name="Alioto T."/>
        </authorList>
    </citation>
    <scope>NUCLEOTIDE SEQUENCE</scope>
</reference>
<dbReference type="Pfam" id="PF13359">
    <property type="entry name" value="DDE_Tnp_4"/>
    <property type="match status" value="1"/>
</dbReference>
<organism evidence="9 10">
    <name type="scientific">Mytilus galloprovincialis</name>
    <name type="common">Mediterranean mussel</name>
    <dbReference type="NCBI Taxonomy" id="29158"/>
    <lineage>
        <taxon>Eukaryota</taxon>
        <taxon>Metazoa</taxon>
        <taxon>Spiralia</taxon>
        <taxon>Lophotrochozoa</taxon>
        <taxon>Mollusca</taxon>
        <taxon>Bivalvia</taxon>
        <taxon>Autobranchia</taxon>
        <taxon>Pteriomorphia</taxon>
        <taxon>Mytilida</taxon>
        <taxon>Mytiloidea</taxon>
        <taxon>Mytilidae</taxon>
        <taxon>Mytilinae</taxon>
        <taxon>Mytilus</taxon>
    </lineage>
</organism>
<evidence type="ECO:0000259" key="8">
    <source>
        <dbReference type="Pfam" id="PF13359"/>
    </source>
</evidence>
<feature type="domain" description="DDE Tnp4" evidence="8">
    <location>
        <begin position="36"/>
        <end position="113"/>
    </location>
</feature>
<dbReference type="PANTHER" id="PTHR22930:SF85">
    <property type="entry name" value="GH03217P-RELATED"/>
    <property type="match status" value="1"/>
</dbReference>
<evidence type="ECO:0000256" key="4">
    <source>
        <dbReference type="ARBA" id="ARBA00022722"/>
    </source>
</evidence>
<dbReference type="EMBL" id="UYJE01010117">
    <property type="protein sequence ID" value="VDI79860.1"/>
    <property type="molecule type" value="Genomic_DNA"/>
</dbReference>
<evidence type="ECO:0000313" key="9">
    <source>
        <dbReference type="EMBL" id="VDI79860.1"/>
    </source>
</evidence>
<dbReference type="GO" id="GO:0046872">
    <property type="term" value="F:metal ion binding"/>
    <property type="evidence" value="ECO:0007669"/>
    <property type="project" value="UniProtKB-KW"/>
</dbReference>
<comment type="subcellular location">
    <subcellularLocation>
        <location evidence="2">Nucleus</location>
    </subcellularLocation>
</comment>
<gene>
    <name evidence="9" type="ORF">MGAL_10B058055</name>
</gene>